<protein>
    <submittedName>
        <fullName evidence="1">Uncharacterized protein</fullName>
    </submittedName>
</protein>
<accession>A0ACC3AHL9</accession>
<reference evidence="1" key="1">
    <citation type="submission" date="2022-10" db="EMBL/GenBank/DDBJ databases">
        <title>Culturing micro-colonial fungi from biological soil crusts in the Mojave desert and describing Neophaeococcomyces mojavensis, and introducing the new genera and species Taxawa tesnikishii.</title>
        <authorList>
            <person name="Kurbessoian T."/>
            <person name="Stajich J.E."/>
        </authorList>
    </citation>
    <scope>NUCLEOTIDE SEQUENCE</scope>
    <source>
        <strain evidence="1">JES_112</strain>
    </source>
</reference>
<evidence type="ECO:0000313" key="1">
    <source>
        <dbReference type="EMBL" id="KAJ9662742.1"/>
    </source>
</evidence>
<proteinExistence type="predicted"/>
<evidence type="ECO:0000313" key="2">
    <source>
        <dbReference type="Proteomes" id="UP001172386"/>
    </source>
</evidence>
<dbReference type="EMBL" id="JAPDRQ010000013">
    <property type="protein sequence ID" value="KAJ9662742.1"/>
    <property type="molecule type" value="Genomic_DNA"/>
</dbReference>
<name>A0ACC3AHL9_9EURO</name>
<gene>
    <name evidence="1" type="ORF">H2198_001191</name>
</gene>
<organism evidence="1 2">
    <name type="scientific">Neophaeococcomyces mojaviensis</name>
    <dbReference type="NCBI Taxonomy" id="3383035"/>
    <lineage>
        <taxon>Eukaryota</taxon>
        <taxon>Fungi</taxon>
        <taxon>Dikarya</taxon>
        <taxon>Ascomycota</taxon>
        <taxon>Pezizomycotina</taxon>
        <taxon>Eurotiomycetes</taxon>
        <taxon>Chaetothyriomycetidae</taxon>
        <taxon>Chaetothyriales</taxon>
        <taxon>Chaetothyriales incertae sedis</taxon>
        <taxon>Neophaeococcomyces</taxon>
    </lineage>
</organism>
<comment type="caution">
    <text evidence="1">The sequence shown here is derived from an EMBL/GenBank/DDBJ whole genome shotgun (WGS) entry which is preliminary data.</text>
</comment>
<keyword evidence="2" id="KW-1185">Reference proteome</keyword>
<sequence>MSKVRLHSLGIAKTLAASVFALVFYWTYVRLQHNLNYTQHATGQHVIEKINPLPPGTFLNATRPENQTIIGLVFYGRQDRVRLLNCYLERNLPEQGGWLDEVHFVRNTNNETDLAYLDELLATHSRYKMLNLKNNASTDNIDRYRDAWGLINRDTIYVKIDDDVVW</sequence>
<dbReference type="Proteomes" id="UP001172386">
    <property type="component" value="Unassembled WGS sequence"/>
</dbReference>